<dbReference type="EMBL" id="QUSY01000705">
    <property type="protein sequence ID" value="RHY27789.1"/>
    <property type="molecule type" value="Genomic_DNA"/>
</dbReference>
<keyword evidence="4" id="KW-1185">Reference proteome</keyword>
<reference evidence="3 4" key="1">
    <citation type="submission" date="2018-08" db="EMBL/GenBank/DDBJ databases">
        <title>Aphanomyces genome sequencing and annotation.</title>
        <authorList>
            <person name="Minardi D."/>
            <person name="Oidtmann B."/>
            <person name="Van Der Giezen M."/>
            <person name="Studholme D.J."/>
        </authorList>
    </citation>
    <scope>NUCLEOTIDE SEQUENCE [LARGE SCALE GENOMIC DNA]</scope>
    <source>
        <strain evidence="3 4">NJM0002</strain>
    </source>
</reference>
<dbReference type="Proteomes" id="UP000285060">
    <property type="component" value="Unassembled WGS sequence"/>
</dbReference>
<feature type="region of interest" description="Disordered" evidence="2">
    <location>
        <begin position="787"/>
        <end position="827"/>
    </location>
</feature>
<evidence type="ECO:0000313" key="3">
    <source>
        <dbReference type="EMBL" id="RHY27789.1"/>
    </source>
</evidence>
<comment type="caution">
    <text evidence="3">The sequence shown here is derived from an EMBL/GenBank/DDBJ whole genome shotgun (WGS) entry which is preliminary data.</text>
</comment>
<gene>
    <name evidence="3" type="ORF">DYB32_006528</name>
</gene>
<evidence type="ECO:0000313" key="4">
    <source>
        <dbReference type="Proteomes" id="UP000285060"/>
    </source>
</evidence>
<evidence type="ECO:0000256" key="2">
    <source>
        <dbReference type="SAM" id="MobiDB-lite"/>
    </source>
</evidence>
<proteinExistence type="predicted"/>
<sequence>MGAEEILEEDAREDWISRGFAMKDFSVKKMTGSSLGPLLGAVYSCSPSFAAIWDLEEKEEVKRAKKLKVIQHKHRPLKEDIKHVVTKVTSELHNMSENVRETIRQFEPVILRDRRWLREHIATIFRMDEECTKYKRMKVTNHAEYMRTAKQEHTKQVERHGRIEHKAPLLRRLREMKEEADKRARAQATQELETKWKYWHDQEMEEKERYVSLTQKQNDDHIAYKRKMNMQYWKAKDKVARKEAEAVTTELAHARAMSAQRVELMDYQSNLKALEEKVERLRVQKANTMDDRKIILDKKAGVVRGLHQAKATHRDILTTLAGPPRREPGDVERRHIHSLLKQQADFSSELKELSIRERLLTERLSGCSEEEHALVEQIEKVSDAVRAKEAVVAEMDKMQNDLPMVIGRSIAHGFQGFDGASSSNETKHGNPMKNLLPQETLTAITQRTKLELLKAAAIPAFQLYEEARYLGLESWKLSKQKMVDEAELELTVHRLAKIKDTLTKQQSLNQRSDVINALEKFHVMEKRQVCHRSIHNVGMGFFRSYPSMAASQKLGLMVSGTFKEDETAADAIPNAVHAGKHVLSEYVKMLRVQSQQGNHRCASLLEELIKVESSHAELWDSKVLHGHAQRFPRLTYAIHLREAIQHEISKAIQHDINKRRVAFVDAAQPNASTSIVEVDVDDDDSQLEREKQAEEQKLLEAEVEAKKIQSTSKSLLEIEQDYVAINIREDAQFEKVQAMDLAPRRLMQNVNHHNVTFELTLKTLKANYIQQTVATRMEFLKKTWTRKNQRRLDKRKAERDQRKRKYDQSNQQVLEMSKKERFEKETAAKKDQAAAEGVAMAAALQKALQIPNFNLSVAPEPPCAHRELKHWGAKYDKGMRCKHCGKEMSHVVDDPDAARGADPALDRDVEKHRLFEASFRFENAAHLQRVERERLRLEKEAREMQLAEVQSYDSTHMKAIDDLNFRHVIERNVDDRDETRNAMDRHEAAYRDELSFFARVNQFRYRLRILQDLRGAAYKERLVEVERQTTQDFVVVIQVEQERARQLLKDRQAAIDAYNASAKHLQE</sequence>
<name>A0A3R7A6S4_9STRA</name>
<accession>A0A3R7A6S4</accession>
<evidence type="ECO:0000256" key="1">
    <source>
        <dbReference type="SAM" id="Coils"/>
    </source>
</evidence>
<keyword evidence="1" id="KW-0175">Coiled coil</keyword>
<protein>
    <submittedName>
        <fullName evidence="3">Uncharacterized protein</fullName>
    </submittedName>
</protein>
<dbReference type="VEuPathDB" id="FungiDB:H310_08598"/>
<feature type="coiled-coil region" evidence="1">
    <location>
        <begin position="257"/>
        <end position="291"/>
    </location>
</feature>
<feature type="compositionally biased region" description="Basic and acidic residues" evidence="2">
    <location>
        <begin position="816"/>
        <end position="827"/>
    </location>
</feature>
<organism evidence="3 4">
    <name type="scientific">Aphanomyces invadans</name>
    <dbReference type="NCBI Taxonomy" id="157072"/>
    <lineage>
        <taxon>Eukaryota</taxon>
        <taxon>Sar</taxon>
        <taxon>Stramenopiles</taxon>
        <taxon>Oomycota</taxon>
        <taxon>Saprolegniomycetes</taxon>
        <taxon>Saprolegniales</taxon>
        <taxon>Verrucalvaceae</taxon>
        <taxon>Aphanomyces</taxon>
    </lineage>
</organism>
<dbReference type="AlphaFoldDB" id="A0A3R7A6S4"/>
<feature type="coiled-coil region" evidence="1">
    <location>
        <begin position="684"/>
        <end position="711"/>
    </location>
</feature>